<organism evidence="1">
    <name type="scientific">Anguilla anguilla</name>
    <name type="common">European freshwater eel</name>
    <name type="synonym">Muraena anguilla</name>
    <dbReference type="NCBI Taxonomy" id="7936"/>
    <lineage>
        <taxon>Eukaryota</taxon>
        <taxon>Metazoa</taxon>
        <taxon>Chordata</taxon>
        <taxon>Craniata</taxon>
        <taxon>Vertebrata</taxon>
        <taxon>Euteleostomi</taxon>
        <taxon>Actinopterygii</taxon>
        <taxon>Neopterygii</taxon>
        <taxon>Teleostei</taxon>
        <taxon>Anguilliformes</taxon>
        <taxon>Anguillidae</taxon>
        <taxon>Anguilla</taxon>
    </lineage>
</organism>
<accession>A0A0E9WUV4</accession>
<reference evidence="1" key="1">
    <citation type="submission" date="2014-11" db="EMBL/GenBank/DDBJ databases">
        <authorList>
            <person name="Amaro Gonzalez C."/>
        </authorList>
    </citation>
    <scope>NUCLEOTIDE SEQUENCE</scope>
</reference>
<name>A0A0E9WUV4_ANGAN</name>
<dbReference type="AlphaFoldDB" id="A0A0E9WUV4"/>
<reference evidence="1" key="2">
    <citation type="journal article" date="2015" name="Fish Shellfish Immunol.">
        <title>Early steps in the European eel (Anguilla anguilla)-Vibrio vulnificus interaction in the gills: Role of the RtxA13 toxin.</title>
        <authorList>
            <person name="Callol A."/>
            <person name="Pajuelo D."/>
            <person name="Ebbesson L."/>
            <person name="Teles M."/>
            <person name="MacKenzie S."/>
            <person name="Amaro C."/>
        </authorList>
    </citation>
    <scope>NUCLEOTIDE SEQUENCE</scope>
</reference>
<dbReference type="EMBL" id="GBXM01014576">
    <property type="protein sequence ID" value="JAH94001.1"/>
    <property type="molecule type" value="Transcribed_RNA"/>
</dbReference>
<proteinExistence type="predicted"/>
<evidence type="ECO:0000313" key="1">
    <source>
        <dbReference type="EMBL" id="JAH94001.1"/>
    </source>
</evidence>
<sequence length="55" mass="6373">MWDLRFSQTQAVLLFPVSTSHLLSSFVLNVLKKLLNSFNLKKKTTKTNKKQKYTG</sequence>
<protein>
    <submittedName>
        <fullName evidence="1">Uncharacterized protein</fullName>
    </submittedName>
</protein>